<dbReference type="PROSITE" id="PS01265">
    <property type="entry name" value="TPX"/>
    <property type="match status" value="1"/>
</dbReference>
<evidence type="ECO:0000256" key="4">
    <source>
        <dbReference type="ARBA" id="ARBA00023157"/>
    </source>
</evidence>
<comment type="subunit">
    <text evidence="6">Homodimer.</text>
</comment>
<evidence type="ECO:0000259" key="7">
    <source>
        <dbReference type="PROSITE" id="PS51352"/>
    </source>
</evidence>
<evidence type="ECO:0000256" key="6">
    <source>
        <dbReference type="HAMAP-Rule" id="MF_00269"/>
    </source>
</evidence>
<reference evidence="8 9" key="1">
    <citation type="submission" date="2017-09" db="EMBL/GenBank/DDBJ databases">
        <title>Draft Genome Sequence of Corynebacterium accolens AH4003.</title>
        <authorList>
            <person name="Chen Y."/>
            <person name="Oosthuysen W.F."/>
            <person name="Kelley S."/>
            <person name="Horswill A."/>
        </authorList>
    </citation>
    <scope>NUCLEOTIDE SEQUENCE [LARGE SCALE GENOMIC DNA]</scope>
    <source>
        <strain evidence="8 9">AH4003</strain>
    </source>
</reference>
<evidence type="ECO:0000256" key="2">
    <source>
        <dbReference type="ARBA" id="ARBA00022862"/>
    </source>
</evidence>
<comment type="catalytic activity">
    <reaction evidence="6">
        <text>a hydroperoxide + [thioredoxin]-dithiol = an alcohol + [thioredoxin]-disulfide + H2O</text>
        <dbReference type="Rhea" id="RHEA:62620"/>
        <dbReference type="Rhea" id="RHEA-COMP:10698"/>
        <dbReference type="Rhea" id="RHEA-COMP:10700"/>
        <dbReference type="ChEBI" id="CHEBI:15377"/>
        <dbReference type="ChEBI" id="CHEBI:29950"/>
        <dbReference type="ChEBI" id="CHEBI:30879"/>
        <dbReference type="ChEBI" id="CHEBI:35924"/>
        <dbReference type="ChEBI" id="CHEBI:50058"/>
        <dbReference type="EC" id="1.11.1.24"/>
    </reaction>
</comment>
<comment type="similarity">
    <text evidence="6">Belongs to the peroxiredoxin family. Tpx subfamily.</text>
</comment>
<dbReference type="EC" id="1.11.1.24" evidence="6"/>
<dbReference type="GO" id="GO:0008379">
    <property type="term" value="F:thioredoxin peroxidase activity"/>
    <property type="evidence" value="ECO:0007669"/>
    <property type="project" value="UniProtKB-UniRule"/>
</dbReference>
<dbReference type="NCBIfam" id="NF001808">
    <property type="entry name" value="PRK00522.1"/>
    <property type="match status" value="1"/>
</dbReference>
<feature type="active site" description="Cysteine sulfenic acid (-SOH) intermediate" evidence="6">
    <location>
        <position position="60"/>
    </location>
</feature>
<keyword evidence="2 6" id="KW-0049">Antioxidant</keyword>
<evidence type="ECO:0000256" key="1">
    <source>
        <dbReference type="ARBA" id="ARBA00022559"/>
    </source>
</evidence>
<comment type="caution">
    <text evidence="8">The sequence shown here is derived from an EMBL/GenBank/DDBJ whole genome shotgun (WGS) entry which is preliminary data.</text>
</comment>
<keyword evidence="1 6" id="KW-0575">Peroxidase</keyword>
<feature type="disulfide bond" description="Redox-active" evidence="6">
    <location>
        <begin position="60"/>
        <end position="94"/>
    </location>
</feature>
<protein>
    <recommendedName>
        <fullName evidence="6">Thiol peroxidase</fullName>
        <shortName evidence="6">Tpx</shortName>
        <ecNumber evidence="6">1.11.1.24</ecNumber>
    </recommendedName>
    <alternativeName>
        <fullName evidence="6">Peroxiredoxin tpx</fullName>
        <shortName evidence="6">Prx</shortName>
    </alternativeName>
    <alternativeName>
        <fullName evidence="6">Thioredoxin peroxidase</fullName>
    </alternativeName>
    <alternativeName>
        <fullName evidence="6">Thioredoxin-dependent peroxiredoxin</fullName>
    </alternativeName>
</protein>
<evidence type="ECO:0000256" key="3">
    <source>
        <dbReference type="ARBA" id="ARBA00023002"/>
    </source>
</evidence>
<dbReference type="InterPro" id="IPR050455">
    <property type="entry name" value="Tpx_Peroxidase_subfamily"/>
</dbReference>
<accession>A0A2A4AGD7</accession>
<evidence type="ECO:0000313" key="9">
    <source>
        <dbReference type="Proteomes" id="UP000218690"/>
    </source>
</evidence>
<dbReference type="SUPFAM" id="SSF52833">
    <property type="entry name" value="Thioredoxin-like"/>
    <property type="match status" value="1"/>
</dbReference>
<sequence>MANVKFNGNETEIAGNLPEVGQKLPEFTLVGTDLSEVTNKDFEGKRLVISLFPSVDTSVCAAQLRSFNEKAAGLDNTVVLSVSRDLPFAQERFCAAEGIENVVSASDFRSDFGEKLGVTLQGSPLKGLLARSVVVTDEEHKVIYTELVDEVTTEPNYDAAIEALSK</sequence>
<comment type="function">
    <text evidence="6">Thiol-specific peroxidase that catalyzes the reduction of hydrogen peroxide and organic hydroperoxides to water and alcohols, respectively. Plays a role in cell protection against oxidative stress by detoxifying peroxides.</text>
</comment>
<dbReference type="InterPro" id="IPR002065">
    <property type="entry name" value="TPX"/>
</dbReference>
<dbReference type="Gene3D" id="3.40.30.10">
    <property type="entry name" value="Glutaredoxin"/>
    <property type="match status" value="1"/>
</dbReference>
<dbReference type="InterPro" id="IPR018219">
    <property type="entry name" value="Tpx_CS"/>
</dbReference>
<keyword evidence="3 6" id="KW-0560">Oxidoreductase</keyword>
<evidence type="ECO:0000256" key="5">
    <source>
        <dbReference type="ARBA" id="ARBA00023284"/>
    </source>
</evidence>
<keyword evidence="4 6" id="KW-1015">Disulfide bond</keyword>
<dbReference type="InterPro" id="IPR013766">
    <property type="entry name" value="Thioredoxin_domain"/>
</dbReference>
<feature type="domain" description="Thioredoxin" evidence="7">
    <location>
        <begin position="18"/>
        <end position="166"/>
    </location>
</feature>
<dbReference type="Proteomes" id="UP000218690">
    <property type="component" value="Unassembled WGS sequence"/>
</dbReference>
<comment type="miscellaneous">
    <text evidence="6">The active site is a conserved redox-active cysteine residue, the peroxidatic cysteine (C(P)), which makes the nucleophilic attack on the peroxide substrate. The peroxide oxidizes the C(P)-SH to cysteine sulfenic acid (C(P)-SOH), which then reacts with another cysteine residue, the resolving cysteine (C(R)), to form a disulfide bridge. The disulfide is subsequently reduced by an appropriate electron donor to complete the catalytic cycle. In this atypical 2-Cys peroxiredoxin, C(R) is present in the same subunit to form an intramolecular disulfide. The disulfide is subsequently reduced by thioredoxin.</text>
</comment>
<organism evidence="8 9">
    <name type="scientific">Corynebacterium accolens</name>
    <dbReference type="NCBI Taxonomy" id="38284"/>
    <lineage>
        <taxon>Bacteria</taxon>
        <taxon>Bacillati</taxon>
        <taxon>Actinomycetota</taxon>
        <taxon>Actinomycetes</taxon>
        <taxon>Mycobacteriales</taxon>
        <taxon>Corynebacteriaceae</taxon>
        <taxon>Corynebacterium</taxon>
    </lineage>
</organism>
<name>A0A2A4AGD7_9CORY</name>
<dbReference type="Pfam" id="PF08534">
    <property type="entry name" value="Redoxin"/>
    <property type="match status" value="1"/>
</dbReference>
<dbReference type="PANTHER" id="PTHR43110:SF1">
    <property type="entry name" value="THIOL PEROXIDASE"/>
    <property type="match status" value="1"/>
</dbReference>
<keyword evidence="5 6" id="KW-0676">Redox-active center</keyword>
<dbReference type="PANTHER" id="PTHR43110">
    <property type="entry name" value="THIOL PEROXIDASE"/>
    <property type="match status" value="1"/>
</dbReference>
<dbReference type="InterPro" id="IPR036249">
    <property type="entry name" value="Thioredoxin-like_sf"/>
</dbReference>
<proteinExistence type="inferred from homology"/>
<dbReference type="HAMAP" id="MF_00269">
    <property type="entry name" value="Tpx"/>
    <property type="match status" value="1"/>
</dbReference>
<dbReference type="PROSITE" id="PS51352">
    <property type="entry name" value="THIOREDOXIN_2"/>
    <property type="match status" value="1"/>
</dbReference>
<evidence type="ECO:0000313" key="8">
    <source>
        <dbReference type="EMBL" id="PCC82835.1"/>
    </source>
</evidence>
<dbReference type="InterPro" id="IPR013740">
    <property type="entry name" value="Redoxin"/>
</dbReference>
<gene>
    <name evidence="6" type="primary">tpx</name>
    <name evidence="8" type="ORF">COM45_06590</name>
</gene>
<dbReference type="AlphaFoldDB" id="A0A2A4AGD7"/>
<dbReference type="CDD" id="cd03014">
    <property type="entry name" value="PRX_Atyp2cys"/>
    <property type="match status" value="1"/>
</dbReference>
<dbReference type="EMBL" id="NWBP01000022">
    <property type="protein sequence ID" value="PCC82835.1"/>
    <property type="molecule type" value="Genomic_DNA"/>
</dbReference>